<feature type="domain" description="DUF4159" evidence="3">
    <location>
        <begin position="705"/>
        <end position="914"/>
    </location>
</feature>
<feature type="domain" description="Aerotolerance regulator N-terminal" evidence="2">
    <location>
        <begin position="11"/>
        <end position="84"/>
    </location>
</feature>
<gene>
    <name evidence="4" type="ORF">JCM17845_01700</name>
</gene>
<name>A0A5A7MUP2_9PROT</name>
<dbReference type="Pfam" id="PF07584">
    <property type="entry name" value="BatA"/>
    <property type="match status" value="1"/>
</dbReference>
<dbReference type="InterPro" id="IPR011933">
    <property type="entry name" value="Double_TM_dom"/>
</dbReference>
<feature type="transmembrane region" description="Helical" evidence="1">
    <location>
        <begin position="659"/>
        <end position="680"/>
    </location>
</feature>
<evidence type="ECO:0000259" key="3">
    <source>
        <dbReference type="Pfam" id="PF13709"/>
    </source>
</evidence>
<reference evidence="4 5" key="1">
    <citation type="submission" date="2019-09" db="EMBL/GenBank/DDBJ databases">
        <title>NBRP : Genome information of microbial organism related human and environment.</title>
        <authorList>
            <person name="Hattori M."/>
            <person name="Oshima K."/>
            <person name="Inaba H."/>
            <person name="Suda W."/>
            <person name="Sakamoto M."/>
            <person name="Iino T."/>
            <person name="Kitahara M."/>
            <person name="Oshida Y."/>
            <person name="Iida T."/>
            <person name="Kudo T."/>
            <person name="Itoh T."/>
            <person name="Ohkuma M."/>
        </authorList>
    </citation>
    <scope>NUCLEOTIDE SEQUENCE [LARGE SCALE GENOMIC DNA]</scope>
    <source>
        <strain evidence="4 5">Mie-1</strain>
    </source>
</reference>
<organism evidence="4 5">
    <name type="scientific">Iodidimonas gelatinilytica</name>
    <dbReference type="NCBI Taxonomy" id="1236966"/>
    <lineage>
        <taxon>Bacteria</taxon>
        <taxon>Pseudomonadati</taxon>
        <taxon>Pseudomonadota</taxon>
        <taxon>Alphaproteobacteria</taxon>
        <taxon>Iodidimonadales</taxon>
        <taxon>Iodidimonadaceae</taxon>
        <taxon>Iodidimonas</taxon>
    </lineage>
</organism>
<keyword evidence="1" id="KW-1133">Transmembrane helix</keyword>
<accession>A0A5A7MUP2</accession>
<dbReference type="Pfam" id="PF13709">
    <property type="entry name" value="DUF4159"/>
    <property type="match status" value="1"/>
</dbReference>
<dbReference type="SUPFAM" id="SSF52317">
    <property type="entry name" value="Class I glutamine amidotransferase-like"/>
    <property type="match status" value="1"/>
</dbReference>
<proteinExistence type="predicted"/>
<dbReference type="AlphaFoldDB" id="A0A5A7MUP2"/>
<dbReference type="Gene3D" id="3.40.50.12140">
    <property type="entry name" value="Domain of unknown function DUF4159"/>
    <property type="match status" value="1"/>
</dbReference>
<evidence type="ECO:0000313" key="5">
    <source>
        <dbReference type="Proteomes" id="UP000325187"/>
    </source>
</evidence>
<evidence type="ECO:0000256" key="1">
    <source>
        <dbReference type="SAM" id="Phobius"/>
    </source>
</evidence>
<evidence type="ECO:0000313" key="4">
    <source>
        <dbReference type="EMBL" id="GEQ99546.1"/>
    </source>
</evidence>
<dbReference type="InterPro" id="IPR025297">
    <property type="entry name" value="DUF4159"/>
</dbReference>
<feature type="transmembrane region" description="Helical" evidence="1">
    <location>
        <begin position="12"/>
        <end position="31"/>
    </location>
</feature>
<evidence type="ECO:0000259" key="2">
    <source>
        <dbReference type="Pfam" id="PF07584"/>
    </source>
</evidence>
<dbReference type="PANTHER" id="PTHR37464:SF1">
    <property type="entry name" value="BLL2463 PROTEIN"/>
    <property type="match status" value="1"/>
</dbReference>
<feature type="transmembrane region" description="Helical" evidence="1">
    <location>
        <begin position="64"/>
        <end position="86"/>
    </location>
</feature>
<dbReference type="Gene3D" id="3.40.50.880">
    <property type="match status" value="1"/>
</dbReference>
<dbReference type="Proteomes" id="UP000325187">
    <property type="component" value="Unassembled WGS sequence"/>
</dbReference>
<comment type="caution">
    <text evidence="4">The sequence shown here is derived from an EMBL/GenBank/DDBJ whole genome shotgun (WGS) entry which is preliminary data.</text>
</comment>
<sequence>MMSLGGLGSLGFTAPFVLLGLLSLPALWFLVRALPPHPRSEQFPPMVLLGDLINSEPPPARTPLWLLILRFLLGALLFLALSGPVLNPIEETPGDGPVLLVVDNGWEAASRWDDRIALLDRLLNTMARENRPVVLLPTAPPPGGWRSGEGAAKPQPQAASDMRRSLMGFAPVPWSPDLQQTTEIVTQLDHDFARIFWISDGLAHPRNDDLWTALNAMGTVTLYADGTADYPVALLPLVQTGLDYSLTVVRPPRQTPARFVVQALGSDGRRLGEADAVFDEGAQTAQARIDLPRDLRNQVARIDIANGKSAGTVALLDARSGRPLVALSAGEASSAIQPLKSPLFYLRRALEPYAELTDGAPATLLDQSPSAIILADVGRMAEPVQRRLGAWVEEGGLLIRFAGPRMAAGGDDLIPVRLRSGDRAVGGALSWEEPQSLGPFNPDGPFAGLTPPETVRVSRQLLAVPDINLTDRTWARLLDGTPLVTANRRGNGWIVLFHTSANADWSSLALSGLFVDMLKRLLPLAQHRAGADQQHNGPEFLANRTVMDGFGRLGPANTDIAPISRSAFDRTSASAAHPPGYYGLAANPLALSLMSANGPITADYQFLESSRPAMDIATGSRTDRALAPLLFALMVALVALDMIASLWMRGLFNRPLTALRRAVTPAVILIAGGALFLAALPGTGHAQNTERLETGFALEATAATRIAYIRTGNAQTDTRSHAALYGLKRIMELRTAVKMGDPVGLDPAQDPLVLFPLIYWPVPPDIQSPSPDAIRALSRFLRSGGIVLMDTGVNDSASDSLGLENPVSRQALQRLLGQLDLPPLAPVDREHVLARSFYLLDEFPGRITGRTLWVTDDSVGEEARVSPILIGGHDWASAWAIDEFDHFLEPRLPGGVRQRELSFRFGVNLVMYALTGTYKADQLHLPALIERLGE</sequence>
<dbReference type="EMBL" id="BKCM01000001">
    <property type="protein sequence ID" value="GEQ99546.1"/>
    <property type="molecule type" value="Genomic_DNA"/>
</dbReference>
<dbReference type="CDD" id="cd03143">
    <property type="entry name" value="A4_beta-galactosidase_middle_domain"/>
    <property type="match status" value="1"/>
</dbReference>
<dbReference type="NCBIfam" id="TIGR02226">
    <property type="entry name" value="two_anch"/>
    <property type="match status" value="1"/>
</dbReference>
<keyword evidence="1" id="KW-0812">Transmembrane</keyword>
<dbReference type="InterPro" id="IPR029062">
    <property type="entry name" value="Class_I_gatase-like"/>
</dbReference>
<dbReference type="InterPro" id="IPR024163">
    <property type="entry name" value="Aerotolerance_reg_N"/>
</dbReference>
<keyword evidence="5" id="KW-1185">Reference proteome</keyword>
<dbReference type="RefSeq" id="WP_210432074.1">
    <property type="nucleotide sequence ID" value="NZ_BKCM01000001.1"/>
</dbReference>
<feature type="transmembrane region" description="Helical" evidence="1">
    <location>
        <begin position="625"/>
        <end position="647"/>
    </location>
</feature>
<protein>
    <submittedName>
        <fullName evidence="4">LytTR family transcriptional regulator</fullName>
    </submittedName>
</protein>
<dbReference type="PANTHER" id="PTHR37464">
    <property type="entry name" value="BLL2463 PROTEIN"/>
    <property type="match status" value="1"/>
</dbReference>
<keyword evidence="1" id="KW-0472">Membrane</keyword>